<feature type="transmembrane region" description="Helical" evidence="1">
    <location>
        <begin position="43"/>
        <end position="63"/>
    </location>
</feature>
<accession>A0A067PIP2</accession>
<dbReference type="HOGENOM" id="CLU_2758118_0_0_1"/>
<organism evidence="2 3">
    <name type="scientific">Jaapia argillacea MUCL 33604</name>
    <dbReference type="NCBI Taxonomy" id="933084"/>
    <lineage>
        <taxon>Eukaryota</taxon>
        <taxon>Fungi</taxon>
        <taxon>Dikarya</taxon>
        <taxon>Basidiomycota</taxon>
        <taxon>Agaricomycotina</taxon>
        <taxon>Agaricomycetes</taxon>
        <taxon>Agaricomycetidae</taxon>
        <taxon>Jaapiales</taxon>
        <taxon>Jaapiaceae</taxon>
        <taxon>Jaapia</taxon>
    </lineage>
</organism>
<evidence type="ECO:0000313" key="2">
    <source>
        <dbReference type="EMBL" id="KDQ50331.1"/>
    </source>
</evidence>
<dbReference type="AlphaFoldDB" id="A0A067PIP2"/>
<keyword evidence="1" id="KW-0812">Transmembrane</keyword>
<keyword evidence="1" id="KW-1133">Transmembrane helix</keyword>
<protein>
    <submittedName>
        <fullName evidence="2">Uncharacterized protein</fullName>
    </submittedName>
</protein>
<keyword evidence="3" id="KW-1185">Reference proteome</keyword>
<gene>
    <name evidence="2" type="ORF">JAAARDRAFT_588112</name>
</gene>
<dbReference type="Proteomes" id="UP000027265">
    <property type="component" value="Unassembled WGS sequence"/>
</dbReference>
<evidence type="ECO:0000256" key="1">
    <source>
        <dbReference type="SAM" id="Phobius"/>
    </source>
</evidence>
<dbReference type="EMBL" id="KL197762">
    <property type="protein sequence ID" value="KDQ50331.1"/>
    <property type="molecule type" value="Genomic_DNA"/>
</dbReference>
<name>A0A067PIP2_9AGAM</name>
<reference evidence="3" key="1">
    <citation type="journal article" date="2014" name="Proc. Natl. Acad. Sci. U.S.A.">
        <title>Extensive sampling of basidiomycete genomes demonstrates inadequacy of the white-rot/brown-rot paradigm for wood decay fungi.</title>
        <authorList>
            <person name="Riley R."/>
            <person name="Salamov A.A."/>
            <person name="Brown D.W."/>
            <person name="Nagy L.G."/>
            <person name="Floudas D."/>
            <person name="Held B.W."/>
            <person name="Levasseur A."/>
            <person name="Lombard V."/>
            <person name="Morin E."/>
            <person name="Otillar R."/>
            <person name="Lindquist E.A."/>
            <person name="Sun H."/>
            <person name="LaButti K.M."/>
            <person name="Schmutz J."/>
            <person name="Jabbour D."/>
            <person name="Luo H."/>
            <person name="Baker S.E."/>
            <person name="Pisabarro A.G."/>
            <person name="Walton J.D."/>
            <person name="Blanchette R.A."/>
            <person name="Henrissat B."/>
            <person name="Martin F."/>
            <person name="Cullen D."/>
            <person name="Hibbett D.S."/>
            <person name="Grigoriev I.V."/>
        </authorList>
    </citation>
    <scope>NUCLEOTIDE SEQUENCE [LARGE SCALE GENOMIC DNA]</scope>
    <source>
        <strain evidence="3">MUCL 33604</strain>
    </source>
</reference>
<feature type="transmembrane region" description="Helical" evidence="1">
    <location>
        <begin position="12"/>
        <end position="31"/>
    </location>
</feature>
<keyword evidence="1" id="KW-0472">Membrane</keyword>
<evidence type="ECO:0000313" key="3">
    <source>
        <dbReference type="Proteomes" id="UP000027265"/>
    </source>
</evidence>
<sequence>MVLSRFTTARLRCMLIFSPSPTYLLMLYIAPVETPRHLLKTTVLHHLLNSLALMFAMMFVLNWDYPPFNK</sequence>
<proteinExistence type="predicted"/>
<dbReference type="InParanoid" id="A0A067PIP2"/>